<organism evidence="2 3">
    <name type="scientific">Bacteroides graminisolvens DSM 19988 = JCM 15093</name>
    <dbReference type="NCBI Taxonomy" id="1121097"/>
    <lineage>
        <taxon>Bacteria</taxon>
        <taxon>Pseudomonadati</taxon>
        <taxon>Bacteroidota</taxon>
        <taxon>Bacteroidia</taxon>
        <taxon>Bacteroidales</taxon>
        <taxon>Bacteroidaceae</taxon>
        <taxon>Bacteroides</taxon>
    </lineage>
</organism>
<dbReference type="Proteomes" id="UP000027601">
    <property type="component" value="Unassembled WGS sequence"/>
</dbReference>
<gene>
    <name evidence="2" type="ORF">JCM15093_1192</name>
</gene>
<dbReference type="SUPFAM" id="SSF53146">
    <property type="entry name" value="Nitrogenase accessory factor-like"/>
    <property type="match status" value="1"/>
</dbReference>
<comment type="caution">
    <text evidence="2">The sequence shown here is derived from an EMBL/GenBank/DDBJ whole genome shotgun (WGS) entry which is preliminary data.</text>
</comment>
<dbReference type="InterPro" id="IPR036105">
    <property type="entry name" value="DiNase_FeMo-co_biosyn_sf"/>
</dbReference>
<dbReference type="PANTHER" id="PTHR42983:SF1">
    <property type="entry name" value="IRON-MOLYBDENUM PROTEIN"/>
    <property type="match status" value="1"/>
</dbReference>
<name>A0A069CZN9_9BACE</name>
<protein>
    <recommendedName>
        <fullName evidence="1">Dinitrogenase iron-molybdenum cofactor biosynthesis domain-containing protein</fullName>
    </recommendedName>
</protein>
<dbReference type="Gene3D" id="3.30.420.130">
    <property type="entry name" value="Dinitrogenase iron-molybdenum cofactor biosynthesis domain"/>
    <property type="match status" value="1"/>
</dbReference>
<dbReference type="InterPro" id="IPR003731">
    <property type="entry name" value="Di-Nase_FeMo-co_biosynth"/>
</dbReference>
<evidence type="ECO:0000313" key="3">
    <source>
        <dbReference type="Proteomes" id="UP000027601"/>
    </source>
</evidence>
<accession>A0A069CZN9</accession>
<dbReference type="EMBL" id="BAJS01000004">
    <property type="protein sequence ID" value="GAK36058.1"/>
    <property type="molecule type" value="Genomic_DNA"/>
</dbReference>
<dbReference type="Pfam" id="PF02579">
    <property type="entry name" value="Nitro_FeMo-Co"/>
    <property type="match status" value="1"/>
</dbReference>
<feature type="domain" description="Dinitrogenase iron-molybdenum cofactor biosynthesis" evidence="1">
    <location>
        <begin position="2"/>
        <end position="87"/>
    </location>
</feature>
<dbReference type="eggNOG" id="COG1433">
    <property type="taxonomic scope" value="Bacteria"/>
</dbReference>
<evidence type="ECO:0000313" key="2">
    <source>
        <dbReference type="EMBL" id="GAK36058.1"/>
    </source>
</evidence>
<dbReference type="STRING" id="1121097.GCA_000428125_00036"/>
<dbReference type="AlphaFoldDB" id="A0A069CZN9"/>
<reference evidence="2 3" key="1">
    <citation type="journal article" date="2015" name="Microbes Environ.">
        <title>Distribution and evolution of nitrogen fixation genes in the phylum bacteroidetes.</title>
        <authorList>
            <person name="Inoue J."/>
            <person name="Oshima K."/>
            <person name="Suda W."/>
            <person name="Sakamoto M."/>
            <person name="Iino T."/>
            <person name="Noda S."/>
            <person name="Hongoh Y."/>
            <person name="Hattori M."/>
            <person name="Ohkuma M."/>
        </authorList>
    </citation>
    <scope>NUCLEOTIDE SEQUENCE [LARGE SCALE GENOMIC DNA]</scope>
    <source>
        <strain evidence="2 3">JCM 15093</strain>
    </source>
</reference>
<evidence type="ECO:0000259" key="1">
    <source>
        <dbReference type="Pfam" id="PF02579"/>
    </source>
</evidence>
<proteinExistence type="predicted"/>
<keyword evidence="3" id="KW-1185">Reference proteome</keyword>
<dbReference type="PANTHER" id="PTHR42983">
    <property type="entry name" value="DINITROGENASE IRON-MOLYBDENUM COFACTOR PROTEIN-RELATED"/>
    <property type="match status" value="1"/>
</dbReference>
<sequence length="91" mass="10121">MDPRFGRCAFFALYDTETKKVEFILNTAKTAEEGAGPAAVQIVAPHQVVKIVSGDFGVKIKSLLTDLKIQMIVMKQEKTIKEIIDLLNQQV</sequence>